<evidence type="ECO:0000313" key="3">
    <source>
        <dbReference type="Proteomes" id="UP001466331"/>
    </source>
</evidence>
<comment type="caution">
    <text evidence="2">The sequence shown here is derived from an EMBL/GenBank/DDBJ whole genome shotgun (WGS) entry which is preliminary data.</text>
</comment>
<dbReference type="InterPro" id="IPR058240">
    <property type="entry name" value="rSAM_sf"/>
</dbReference>
<dbReference type="Pfam" id="PF20903">
    <property type="entry name" value="SPL"/>
    <property type="match status" value="1"/>
</dbReference>
<proteinExistence type="predicted"/>
<dbReference type="Proteomes" id="UP001466331">
    <property type="component" value="Unassembled WGS sequence"/>
</dbReference>
<dbReference type="SFLD" id="SFLDS00029">
    <property type="entry name" value="Radical_SAM"/>
    <property type="match status" value="1"/>
</dbReference>
<evidence type="ECO:0000259" key="1">
    <source>
        <dbReference type="PROSITE" id="PS51918"/>
    </source>
</evidence>
<dbReference type="SUPFAM" id="SSF102114">
    <property type="entry name" value="Radical SAM enzymes"/>
    <property type="match status" value="1"/>
</dbReference>
<protein>
    <submittedName>
        <fullName evidence="2">Radical SAM protein</fullName>
    </submittedName>
</protein>
<reference evidence="2 3" key="1">
    <citation type="submission" date="2024-03" db="EMBL/GenBank/DDBJ databases">
        <title>Ignisphaera cupida sp. nov., a hyperthermophilic hydrolytic archaeon from a hot spring of Kamchatka, and proposal of Ignisphaeraceae fam. nov.</title>
        <authorList>
            <person name="Podosokorskaya O.A."/>
            <person name="Elcheninov A.G."/>
            <person name="Maltseva A.I."/>
            <person name="Zayulina K.S."/>
            <person name="Novikov A."/>
            <person name="Merkel A.Y."/>
        </authorList>
    </citation>
    <scope>NUCLEOTIDE SEQUENCE [LARGE SCALE GENOMIC DNA]</scope>
    <source>
        <strain evidence="2 3">38H-sp</strain>
    </source>
</reference>
<dbReference type="PANTHER" id="PTHR37822:SF2">
    <property type="entry name" value="SPORE PHOTOPRODUCT LYASE"/>
    <property type="match status" value="1"/>
</dbReference>
<dbReference type="EMBL" id="JBCHKQ010000001">
    <property type="protein sequence ID" value="MEM5947434.1"/>
    <property type="molecule type" value="Genomic_DNA"/>
</dbReference>
<dbReference type="PROSITE" id="PS51918">
    <property type="entry name" value="RADICAL_SAM"/>
    <property type="match status" value="1"/>
</dbReference>
<name>A0ABU9U9T8_9SPIR</name>
<dbReference type="InterPro" id="IPR049539">
    <property type="entry name" value="SPL"/>
</dbReference>
<evidence type="ECO:0000313" key="2">
    <source>
        <dbReference type="EMBL" id="MEM5947434.1"/>
    </source>
</evidence>
<sequence>MNSFPFLDNIRHIYVTEDALDFPATQRAKNAHLSATWHLVKTKNDIPAEHLNRETLLITCHSGRMLHPCPGTRGHVCCNYLTIDLYEGCPLGCSYCIMQSYLNFAPMIINVDTKRPISELIKLAKDNPDAEIRVGTGEVGDSNYLDPVFRLSEEFIRALAPYNNISFEVKTKTAWIDHLLDIEPKGRAVIAFSVNPQRVIDEEDGDAAGLEERLTAAEKAIKAGYRLAFHFDPIIAIGEWQKEYGQVIDMLGRFDASRIAWISMGTIRYPAALRKKMADRPYLYDEFIPSKDGKFRYLQKRRVEIYSRIKEELNKALPGAPVYMCMESSAVWKKVFGSLPQKQQELCNIFKRVKTDIYREEH</sequence>
<dbReference type="RefSeq" id="WP_420068883.1">
    <property type="nucleotide sequence ID" value="NZ_JBCHKQ010000001.1"/>
</dbReference>
<organism evidence="2 3">
    <name type="scientific">Rarispira pelagica</name>
    <dbReference type="NCBI Taxonomy" id="3141764"/>
    <lineage>
        <taxon>Bacteria</taxon>
        <taxon>Pseudomonadati</taxon>
        <taxon>Spirochaetota</taxon>
        <taxon>Spirochaetia</taxon>
        <taxon>Winmispirales</taxon>
        <taxon>Winmispiraceae</taxon>
        <taxon>Rarispira</taxon>
    </lineage>
</organism>
<keyword evidence="3" id="KW-1185">Reference proteome</keyword>
<dbReference type="PANTHER" id="PTHR37822">
    <property type="entry name" value="SPORE PHOTOPRODUCT LYASE-RELATED"/>
    <property type="match status" value="1"/>
</dbReference>
<dbReference type="CDD" id="cd01335">
    <property type="entry name" value="Radical_SAM"/>
    <property type="match status" value="1"/>
</dbReference>
<dbReference type="Gene3D" id="3.80.30.30">
    <property type="match status" value="1"/>
</dbReference>
<dbReference type="InterPro" id="IPR007197">
    <property type="entry name" value="rSAM"/>
</dbReference>
<accession>A0ABU9U9T8</accession>
<feature type="domain" description="Radical SAM core" evidence="1">
    <location>
        <begin position="71"/>
        <end position="308"/>
    </location>
</feature>
<gene>
    <name evidence="2" type="ORF">WKV44_02645</name>
</gene>